<dbReference type="PANTHER" id="PTHR34821:SF2">
    <property type="entry name" value="INNER MEMBRANE PROTEIN YDCZ"/>
    <property type="match status" value="1"/>
</dbReference>
<evidence type="ECO:0000313" key="3">
    <source>
        <dbReference type="Proteomes" id="UP000182409"/>
    </source>
</evidence>
<name>A0A1H4PU53_9BACT</name>
<keyword evidence="1" id="KW-0472">Membrane</keyword>
<keyword evidence="1" id="KW-0812">Transmembrane</keyword>
<organism evidence="2 3">
    <name type="scientific">Terriglobus roseus</name>
    <dbReference type="NCBI Taxonomy" id="392734"/>
    <lineage>
        <taxon>Bacteria</taxon>
        <taxon>Pseudomonadati</taxon>
        <taxon>Acidobacteriota</taxon>
        <taxon>Terriglobia</taxon>
        <taxon>Terriglobales</taxon>
        <taxon>Acidobacteriaceae</taxon>
        <taxon>Terriglobus</taxon>
    </lineage>
</organism>
<reference evidence="2 3" key="1">
    <citation type="submission" date="2016-10" db="EMBL/GenBank/DDBJ databases">
        <authorList>
            <person name="de Groot N.N."/>
        </authorList>
    </citation>
    <scope>NUCLEOTIDE SEQUENCE [LARGE SCALE GENOMIC DNA]</scope>
    <source>
        <strain evidence="2 3">AB35.6</strain>
    </source>
</reference>
<dbReference type="InterPro" id="IPR006750">
    <property type="entry name" value="YdcZ"/>
</dbReference>
<dbReference type="EMBL" id="FNSD01000001">
    <property type="protein sequence ID" value="SEC10841.1"/>
    <property type="molecule type" value="Genomic_DNA"/>
</dbReference>
<feature type="transmembrane region" description="Helical" evidence="1">
    <location>
        <begin position="67"/>
        <end position="90"/>
    </location>
</feature>
<dbReference type="PANTHER" id="PTHR34821">
    <property type="entry name" value="INNER MEMBRANE PROTEIN YDCZ"/>
    <property type="match status" value="1"/>
</dbReference>
<dbReference type="Proteomes" id="UP000182409">
    <property type="component" value="Unassembled WGS sequence"/>
</dbReference>
<feature type="transmembrane region" description="Helical" evidence="1">
    <location>
        <begin position="34"/>
        <end position="55"/>
    </location>
</feature>
<dbReference type="RefSeq" id="WP_074654493.1">
    <property type="nucleotide sequence ID" value="NZ_FNSD01000001.1"/>
</dbReference>
<sequence>MQWFAIVFALVAGAANPFQSGSNAALKTQLGQPLWATVWVYGTGLLGVLLMQAILRQPLPSGAQVSTVSWWAWTGGLISIIATVIGLMLAQKLGSGVFTGVSITASVVVSILLDHFGMLGLKQHTASPMRLVGGALMVCGVWLVARF</sequence>
<feature type="transmembrane region" description="Helical" evidence="1">
    <location>
        <begin position="96"/>
        <end position="116"/>
    </location>
</feature>
<dbReference type="AlphaFoldDB" id="A0A1H4PU53"/>
<evidence type="ECO:0000256" key="1">
    <source>
        <dbReference type="SAM" id="Phobius"/>
    </source>
</evidence>
<gene>
    <name evidence="2" type="ORF">SAMN05443244_2671</name>
</gene>
<protein>
    <submittedName>
        <fullName evidence="2">Transporter family-2 protein</fullName>
    </submittedName>
</protein>
<accession>A0A1H4PU53</accession>
<keyword evidence="1" id="KW-1133">Transmembrane helix</keyword>
<dbReference type="OrthoDB" id="9789346at2"/>
<feature type="transmembrane region" description="Helical" evidence="1">
    <location>
        <begin position="128"/>
        <end position="145"/>
    </location>
</feature>
<dbReference type="Pfam" id="PF04657">
    <property type="entry name" value="DMT_YdcZ"/>
    <property type="match status" value="1"/>
</dbReference>
<evidence type="ECO:0000313" key="2">
    <source>
        <dbReference type="EMBL" id="SEC10841.1"/>
    </source>
</evidence>
<proteinExistence type="predicted"/>
<dbReference type="GO" id="GO:0005886">
    <property type="term" value="C:plasma membrane"/>
    <property type="evidence" value="ECO:0007669"/>
    <property type="project" value="TreeGrafter"/>
</dbReference>